<keyword evidence="15" id="KW-1185">Reference proteome</keyword>
<evidence type="ECO:0000256" key="8">
    <source>
        <dbReference type="ARBA" id="ARBA00023136"/>
    </source>
</evidence>
<dbReference type="STRING" id="225992.B5M06_01760"/>
<feature type="domain" description="General secretion pathway GspH" evidence="12">
    <location>
        <begin position="53"/>
        <end position="179"/>
    </location>
</feature>
<keyword evidence="4" id="KW-0488">Methylation</keyword>
<dbReference type="InterPro" id="IPR022346">
    <property type="entry name" value="T2SS_GspH"/>
</dbReference>
<evidence type="ECO:0000256" key="2">
    <source>
        <dbReference type="ARBA" id="ARBA00021549"/>
    </source>
</evidence>
<keyword evidence="8 11" id="KW-0472">Membrane</keyword>
<evidence type="ECO:0000313" key="15">
    <source>
        <dbReference type="Proteomes" id="UP000053300"/>
    </source>
</evidence>
<dbReference type="GeneID" id="83038038"/>
<reference evidence="13 16" key="2">
    <citation type="submission" date="2017-03" db="EMBL/GenBank/DDBJ databases">
        <title>Rapid Whole Genome Sequencing of Comamonas kerstersii Causing Continuous ambulatory Peritoneal Dialysis-Associated Peritonitis.</title>
        <authorList>
            <person name="Zheng B."/>
        </authorList>
    </citation>
    <scope>NUCLEOTIDE SEQUENCE [LARGE SCALE GENOMIC DNA]</scope>
    <source>
        <strain evidence="13 16">8943</strain>
    </source>
</reference>
<evidence type="ECO:0000256" key="3">
    <source>
        <dbReference type="ARBA" id="ARBA00022475"/>
    </source>
</evidence>
<dbReference type="RefSeq" id="WP_058880130.1">
    <property type="nucleotide sequence ID" value="NZ_CP020121.1"/>
</dbReference>
<evidence type="ECO:0000256" key="7">
    <source>
        <dbReference type="ARBA" id="ARBA00022989"/>
    </source>
</evidence>
<protein>
    <recommendedName>
        <fullName evidence="2">Type II secretion system protein H</fullName>
    </recommendedName>
    <alternativeName>
        <fullName evidence="10">General secretion pathway protein H</fullName>
    </alternativeName>
</protein>
<organism evidence="14 15">
    <name type="scientific">Comamonas kerstersii</name>
    <dbReference type="NCBI Taxonomy" id="225992"/>
    <lineage>
        <taxon>Bacteria</taxon>
        <taxon>Pseudomonadati</taxon>
        <taxon>Pseudomonadota</taxon>
        <taxon>Betaproteobacteria</taxon>
        <taxon>Burkholderiales</taxon>
        <taxon>Comamonadaceae</taxon>
        <taxon>Comamonas</taxon>
    </lineage>
</organism>
<comment type="subcellular location">
    <subcellularLocation>
        <location evidence="1">Cell inner membrane</location>
        <topology evidence="1">Single-pass membrane protein</topology>
    </subcellularLocation>
</comment>
<keyword evidence="7 11" id="KW-1133">Transmembrane helix</keyword>
<evidence type="ECO:0000313" key="16">
    <source>
        <dbReference type="Proteomes" id="UP000242792"/>
    </source>
</evidence>
<dbReference type="GO" id="GO:0015628">
    <property type="term" value="P:protein secretion by the type II secretion system"/>
    <property type="evidence" value="ECO:0007669"/>
    <property type="project" value="InterPro"/>
</dbReference>
<evidence type="ECO:0000256" key="5">
    <source>
        <dbReference type="ARBA" id="ARBA00022519"/>
    </source>
</evidence>
<evidence type="ECO:0000256" key="10">
    <source>
        <dbReference type="ARBA" id="ARBA00030775"/>
    </source>
</evidence>
<dbReference type="EMBL" id="LPXH01000034">
    <property type="protein sequence ID" value="KUF39863.1"/>
    <property type="molecule type" value="Genomic_DNA"/>
</dbReference>
<dbReference type="GO" id="GO:0005886">
    <property type="term" value="C:plasma membrane"/>
    <property type="evidence" value="ECO:0007669"/>
    <property type="project" value="UniProtKB-SubCell"/>
</dbReference>
<accession>A0A0W7YXI8</accession>
<dbReference type="AlphaFoldDB" id="A0A0W7YXI8"/>
<dbReference type="Proteomes" id="UP000053300">
    <property type="component" value="Unassembled WGS sequence"/>
</dbReference>
<evidence type="ECO:0000256" key="6">
    <source>
        <dbReference type="ARBA" id="ARBA00022692"/>
    </source>
</evidence>
<reference evidence="14 15" key="1">
    <citation type="submission" date="2015-12" db="EMBL/GenBank/DDBJ databases">
        <title>Complete genome sequence of a multi-drug resistant strain Acidovorax sp. 12322-1.</title>
        <authorList>
            <person name="Ming D."/>
            <person name="Wang M."/>
            <person name="Hu S."/>
            <person name="Zhou Y."/>
            <person name="Jiang T."/>
        </authorList>
    </citation>
    <scope>NUCLEOTIDE SEQUENCE [LARGE SCALE GENOMIC DNA]</scope>
    <source>
        <strain evidence="14 15">12322-1</strain>
    </source>
</reference>
<keyword evidence="3" id="KW-1003">Cell membrane</keyword>
<dbReference type="GO" id="GO:0015627">
    <property type="term" value="C:type II protein secretion system complex"/>
    <property type="evidence" value="ECO:0007669"/>
    <property type="project" value="InterPro"/>
</dbReference>
<evidence type="ECO:0000313" key="13">
    <source>
        <dbReference type="EMBL" id="AQZ99683.1"/>
    </source>
</evidence>
<dbReference type="Proteomes" id="UP000242792">
    <property type="component" value="Chromosome"/>
</dbReference>
<dbReference type="Pfam" id="PF12019">
    <property type="entry name" value="GspH"/>
    <property type="match status" value="1"/>
</dbReference>
<dbReference type="NCBIfam" id="TIGR02532">
    <property type="entry name" value="IV_pilin_GFxxxE"/>
    <property type="match status" value="1"/>
</dbReference>
<dbReference type="PROSITE" id="PS00409">
    <property type="entry name" value="PROKAR_NTER_METHYL"/>
    <property type="match status" value="1"/>
</dbReference>
<proteinExistence type="inferred from homology"/>
<dbReference type="Pfam" id="PF07963">
    <property type="entry name" value="N_methyl"/>
    <property type="match status" value="1"/>
</dbReference>
<dbReference type="EMBL" id="CP020121">
    <property type="protein sequence ID" value="AQZ99683.1"/>
    <property type="molecule type" value="Genomic_DNA"/>
</dbReference>
<name>A0A0W7YXI8_9BURK</name>
<dbReference type="InterPro" id="IPR045584">
    <property type="entry name" value="Pilin-like"/>
</dbReference>
<comment type="similarity">
    <text evidence="9">Belongs to the GSP H family.</text>
</comment>
<evidence type="ECO:0000313" key="14">
    <source>
        <dbReference type="EMBL" id="KUF39863.1"/>
    </source>
</evidence>
<keyword evidence="6 11" id="KW-0812">Transmembrane</keyword>
<keyword evidence="5" id="KW-0997">Cell inner membrane</keyword>
<dbReference type="SUPFAM" id="SSF54523">
    <property type="entry name" value="Pili subunits"/>
    <property type="match status" value="1"/>
</dbReference>
<evidence type="ECO:0000256" key="9">
    <source>
        <dbReference type="ARBA" id="ARBA00025772"/>
    </source>
</evidence>
<evidence type="ECO:0000256" key="1">
    <source>
        <dbReference type="ARBA" id="ARBA00004377"/>
    </source>
</evidence>
<gene>
    <name evidence="14" type="ORF">AS359_13560</name>
    <name evidence="13" type="ORF">B5M06_01760</name>
</gene>
<evidence type="ECO:0000256" key="4">
    <source>
        <dbReference type="ARBA" id="ARBA00022481"/>
    </source>
</evidence>
<dbReference type="KEGG" id="cke:B5M06_01760"/>
<dbReference type="InterPro" id="IPR012902">
    <property type="entry name" value="N_methyl_site"/>
</dbReference>
<dbReference type="Gene3D" id="3.55.40.10">
    <property type="entry name" value="minor pseudopilin epsh domain"/>
    <property type="match status" value="1"/>
</dbReference>
<evidence type="ECO:0000259" key="12">
    <source>
        <dbReference type="Pfam" id="PF12019"/>
    </source>
</evidence>
<accession>A0A1V0BIF1</accession>
<feature type="transmembrane region" description="Helical" evidence="11">
    <location>
        <begin position="20"/>
        <end position="38"/>
    </location>
</feature>
<sequence length="192" mass="21179">MQLFLVMTTAYTHQQGGLTLVEALTALAILSILAAIALPQFRELHERWQVTQAVRAMESSLMLARSEAIRRGGGIGMRKFGNEPGGCQNAGTNQEWGCGWFIYEDVNGNGSWNKTQDRILHELRLTGSVNVMHNSGGVNIKFDRYGKASGLNAKGFKFLPERTGTQSSYAQTLCMSSGGRIRIIKDYSDCKK</sequence>
<evidence type="ECO:0000256" key="11">
    <source>
        <dbReference type="SAM" id="Phobius"/>
    </source>
</evidence>